<name>A0ABX9B356_9PSED</name>
<gene>
    <name evidence="1" type="ORF">K5H97_01735</name>
</gene>
<evidence type="ECO:0000313" key="2">
    <source>
        <dbReference type="Proteomes" id="UP000825591"/>
    </source>
</evidence>
<protein>
    <submittedName>
        <fullName evidence="1">Uncharacterized protein</fullName>
    </submittedName>
</protein>
<organism evidence="1 2">
    <name type="scientific">Pseudomonas mosselii</name>
    <dbReference type="NCBI Taxonomy" id="78327"/>
    <lineage>
        <taxon>Bacteria</taxon>
        <taxon>Pseudomonadati</taxon>
        <taxon>Pseudomonadota</taxon>
        <taxon>Gammaproteobacteria</taxon>
        <taxon>Pseudomonadales</taxon>
        <taxon>Pseudomonadaceae</taxon>
        <taxon>Pseudomonas</taxon>
    </lineage>
</organism>
<dbReference type="Proteomes" id="UP000825591">
    <property type="component" value="Chromosome"/>
</dbReference>
<keyword evidence="2" id="KW-1185">Reference proteome</keyword>
<accession>A0ABX9B356</accession>
<evidence type="ECO:0000313" key="1">
    <source>
        <dbReference type="EMBL" id="QZP27105.1"/>
    </source>
</evidence>
<proteinExistence type="predicted"/>
<dbReference type="RefSeq" id="WP_155952651.1">
    <property type="nucleotide sequence ID" value="NZ_CP081966.1"/>
</dbReference>
<reference evidence="1 2" key="1">
    <citation type="submission" date="2021-08" db="EMBL/GenBank/DDBJ databases">
        <title>Bactericidal Effect of Pseudomonas oryziphila sp. nov., a novel Pseudomonas Species Against Xanthomonas oryzae Reduces Disease Severity of Bacterial Leaf Streak of Rice.</title>
        <authorList>
            <person name="Yang R."/>
            <person name="Li S."/>
            <person name="Li Y."/>
            <person name="Yan Y."/>
            <person name="Fang Y."/>
            <person name="Zou L."/>
            <person name="Chen G."/>
        </authorList>
    </citation>
    <scope>NUCLEOTIDE SEQUENCE [LARGE SCALE GENOMIC DNA]</scope>
    <source>
        <strain evidence="1 2">DSM 17497</strain>
    </source>
</reference>
<sequence length="66" mass="7788">MNVRFIERKQKEKVLDDLPQGGKFHVAVVSDGRSGDSPWLPVKPREHFKGLSRYRERDEHNQQTEK</sequence>
<dbReference type="EMBL" id="CP081966">
    <property type="protein sequence ID" value="QZP27105.1"/>
    <property type="molecule type" value="Genomic_DNA"/>
</dbReference>